<organism evidence="1 2">
    <name type="scientific">Paeniglutamicibacter antarcticus</name>
    <dbReference type="NCBI Taxonomy" id="494023"/>
    <lineage>
        <taxon>Bacteria</taxon>
        <taxon>Bacillati</taxon>
        <taxon>Actinomycetota</taxon>
        <taxon>Actinomycetes</taxon>
        <taxon>Micrococcales</taxon>
        <taxon>Micrococcaceae</taxon>
        <taxon>Paeniglutamicibacter</taxon>
    </lineage>
</organism>
<dbReference type="Proteomes" id="UP001501257">
    <property type="component" value="Unassembled WGS sequence"/>
</dbReference>
<evidence type="ECO:0000313" key="2">
    <source>
        <dbReference type="Proteomes" id="UP001501257"/>
    </source>
</evidence>
<comment type="caution">
    <text evidence="1">The sequence shown here is derived from an EMBL/GenBank/DDBJ whole genome shotgun (WGS) entry which is preliminary data.</text>
</comment>
<protein>
    <submittedName>
        <fullName evidence="1">Uncharacterized protein</fullName>
    </submittedName>
</protein>
<sequence>MLSAGAISLAAVLAGCGFSVRGASDPTGSTDGQFVDSAEFSTLDKQGIARALNSKSLRLDFRKGFIAKSDVGLQDSDYASDVMADKRRGEKFRLTVKGTAGTLEAETDHVRFLTSDSIPTLEMVTYFLTT</sequence>
<keyword evidence="2" id="KW-1185">Reference proteome</keyword>
<accession>A0ABP9TQS4</accession>
<proteinExistence type="predicted"/>
<reference evidence="2" key="1">
    <citation type="journal article" date="2019" name="Int. J. Syst. Evol. Microbiol.">
        <title>The Global Catalogue of Microorganisms (GCM) 10K type strain sequencing project: providing services to taxonomists for standard genome sequencing and annotation.</title>
        <authorList>
            <consortium name="The Broad Institute Genomics Platform"/>
            <consortium name="The Broad Institute Genome Sequencing Center for Infectious Disease"/>
            <person name="Wu L."/>
            <person name="Ma J."/>
        </authorList>
    </citation>
    <scope>NUCLEOTIDE SEQUENCE [LARGE SCALE GENOMIC DNA]</scope>
    <source>
        <strain evidence="2">JCM 18952</strain>
    </source>
</reference>
<gene>
    <name evidence="1" type="ORF">GCM10025778_26360</name>
</gene>
<dbReference type="EMBL" id="BAABLK010000034">
    <property type="protein sequence ID" value="GAA5228103.1"/>
    <property type="molecule type" value="Genomic_DNA"/>
</dbReference>
<name>A0ABP9TQS4_9MICC</name>
<evidence type="ECO:0000313" key="1">
    <source>
        <dbReference type="EMBL" id="GAA5228103.1"/>
    </source>
</evidence>